<dbReference type="GO" id="GO:0000209">
    <property type="term" value="P:protein polyubiquitination"/>
    <property type="evidence" value="ECO:0007669"/>
    <property type="project" value="TreeGrafter"/>
</dbReference>
<accession>A0A409VUV6</accession>
<keyword evidence="3" id="KW-1185">Reference proteome</keyword>
<evidence type="ECO:0000256" key="1">
    <source>
        <dbReference type="SAM" id="MobiDB-lite"/>
    </source>
</evidence>
<protein>
    <submittedName>
        <fullName evidence="2">Uncharacterized protein</fullName>
    </submittedName>
</protein>
<organism evidence="2 3">
    <name type="scientific">Gymnopilus dilepis</name>
    <dbReference type="NCBI Taxonomy" id="231916"/>
    <lineage>
        <taxon>Eukaryota</taxon>
        <taxon>Fungi</taxon>
        <taxon>Dikarya</taxon>
        <taxon>Basidiomycota</taxon>
        <taxon>Agaricomycotina</taxon>
        <taxon>Agaricomycetes</taxon>
        <taxon>Agaricomycetidae</taxon>
        <taxon>Agaricales</taxon>
        <taxon>Agaricineae</taxon>
        <taxon>Hymenogastraceae</taxon>
        <taxon>Gymnopilus</taxon>
    </lineage>
</organism>
<dbReference type="PANTHER" id="PTHR13931">
    <property type="entry name" value="UBIQUITINATION FACTOR E4"/>
    <property type="match status" value="1"/>
</dbReference>
<feature type="region of interest" description="Disordered" evidence="1">
    <location>
        <begin position="25"/>
        <end position="105"/>
    </location>
</feature>
<dbReference type="GO" id="GO:0005634">
    <property type="term" value="C:nucleus"/>
    <property type="evidence" value="ECO:0007669"/>
    <property type="project" value="TreeGrafter"/>
</dbReference>
<dbReference type="EMBL" id="NHYE01005555">
    <property type="protein sequence ID" value="PPQ70029.1"/>
    <property type="molecule type" value="Genomic_DNA"/>
</dbReference>
<evidence type="ECO:0000313" key="2">
    <source>
        <dbReference type="EMBL" id="PPQ70029.1"/>
    </source>
</evidence>
<comment type="caution">
    <text evidence="2">The sequence shown here is derived from an EMBL/GenBank/DDBJ whole genome shotgun (WGS) entry which is preliminary data.</text>
</comment>
<feature type="compositionally biased region" description="Low complexity" evidence="1">
    <location>
        <begin position="26"/>
        <end position="76"/>
    </location>
</feature>
<sequence>MSDNAPTPQDDADRIRLKRLAKLQGAIASSSPASSSAAATPTASTSAIATPAATSTPVAGHSASIAAPHPVASPVVAPKPKPIPRPSVLAQTPPPAPRPASGLAAKKKAVPKLDLSAWEHETIGGILKVTLSREVAEKSGYDIVWLKNLAQELESEGVSNPRLNMDLLDRLLIARLELNPQSMTDDLEYLPVLVSLPPQQTVFEYLVGCWKRLNSAKSAVMKKGYAPADSLQALDQLEKIRQLVISYSGYTLQDPEMFPQP</sequence>
<dbReference type="GO" id="GO:0036503">
    <property type="term" value="P:ERAD pathway"/>
    <property type="evidence" value="ECO:0007669"/>
    <property type="project" value="InterPro"/>
</dbReference>
<gene>
    <name evidence="2" type="ORF">CVT26_013317</name>
</gene>
<dbReference type="InParanoid" id="A0A409VUV6"/>
<dbReference type="PANTHER" id="PTHR13931:SF2">
    <property type="entry name" value="UBIQUITIN CONJUGATION FACTOR E4 B"/>
    <property type="match status" value="1"/>
</dbReference>
<reference evidence="2 3" key="1">
    <citation type="journal article" date="2018" name="Evol. Lett.">
        <title>Horizontal gene cluster transfer increased hallucinogenic mushroom diversity.</title>
        <authorList>
            <person name="Reynolds H.T."/>
            <person name="Vijayakumar V."/>
            <person name="Gluck-Thaler E."/>
            <person name="Korotkin H.B."/>
            <person name="Matheny P.B."/>
            <person name="Slot J.C."/>
        </authorList>
    </citation>
    <scope>NUCLEOTIDE SEQUENCE [LARGE SCALE GENOMIC DNA]</scope>
    <source>
        <strain evidence="2 3">SRW20</strain>
    </source>
</reference>
<dbReference type="GO" id="GO:0005737">
    <property type="term" value="C:cytoplasm"/>
    <property type="evidence" value="ECO:0007669"/>
    <property type="project" value="TreeGrafter"/>
</dbReference>
<dbReference type="Proteomes" id="UP000284706">
    <property type="component" value="Unassembled WGS sequence"/>
</dbReference>
<evidence type="ECO:0000313" key="3">
    <source>
        <dbReference type="Proteomes" id="UP000284706"/>
    </source>
</evidence>
<name>A0A409VUV6_9AGAR</name>
<dbReference type="STRING" id="231916.A0A409VUV6"/>
<dbReference type="GO" id="GO:0000151">
    <property type="term" value="C:ubiquitin ligase complex"/>
    <property type="evidence" value="ECO:0007669"/>
    <property type="project" value="InterPro"/>
</dbReference>
<dbReference type="AlphaFoldDB" id="A0A409VUV6"/>
<dbReference type="GO" id="GO:0034450">
    <property type="term" value="F:ubiquitin-ubiquitin ligase activity"/>
    <property type="evidence" value="ECO:0007669"/>
    <property type="project" value="InterPro"/>
</dbReference>
<dbReference type="InterPro" id="IPR045132">
    <property type="entry name" value="UBE4"/>
</dbReference>
<proteinExistence type="predicted"/>
<dbReference type="OrthoDB" id="3039552at2759"/>
<feature type="non-terminal residue" evidence="2">
    <location>
        <position position="261"/>
    </location>
</feature>